<feature type="transmembrane region" description="Helical" evidence="8">
    <location>
        <begin position="53"/>
        <end position="74"/>
    </location>
</feature>
<evidence type="ECO:0000313" key="11">
    <source>
        <dbReference type="Proteomes" id="UP000747542"/>
    </source>
</evidence>
<feature type="transmembrane region" description="Helical" evidence="8">
    <location>
        <begin position="414"/>
        <end position="439"/>
    </location>
</feature>
<dbReference type="AlphaFoldDB" id="A0A8J5N1G4"/>
<dbReference type="PROSITE" id="PS50850">
    <property type="entry name" value="MFS"/>
    <property type="match status" value="1"/>
</dbReference>
<feature type="transmembrane region" description="Helical" evidence="8">
    <location>
        <begin position="116"/>
        <end position="137"/>
    </location>
</feature>
<keyword evidence="2" id="KW-0813">Transport</keyword>
<dbReference type="InterPro" id="IPR020846">
    <property type="entry name" value="MFS_dom"/>
</dbReference>
<evidence type="ECO:0000256" key="8">
    <source>
        <dbReference type="SAM" id="Phobius"/>
    </source>
</evidence>
<gene>
    <name evidence="10" type="primary">Tret1-L13</name>
    <name evidence="10" type="ORF">Hamer_G018576</name>
</gene>
<accession>A0A8J5N1G4</accession>
<feature type="transmembrane region" description="Helical" evidence="8">
    <location>
        <begin position="388"/>
        <end position="408"/>
    </location>
</feature>
<evidence type="ECO:0000313" key="10">
    <source>
        <dbReference type="EMBL" id="KAG7171458.1"/>
    </source>
</evidence>
<evidence type="ECO:0000259" key="9">
    <source>
        <dbReference type="PROSITE" id="PS50850"/>
    </source>
</evidence>
<reference evidence="10" key="1">
    <citation type="journal article" date="2021" name="Sci. Adv.">
        <title>The American lobster genome reveals insights on longevity, neural, and immune adaptations.</title>
        <authorList>
            <person name="Polinski J.M."/>
            <person name="Zimin A.V."/>
            <person name="Clark K.F."/>
            <person name="Kohn A.B."/>
            <person name="Sadowski N."/>
            <person name="Timp W."/>
            <person name="Ptitsyn A."/>
            <person name="Khanna P."/>
            <person name="Romanova D.Y."/>
            <person name="Williams P."/>
            <person name="Greenwood S.J."/>
            <person name="Moroz L.L."/>
            <person name="Walt D.R."/>
            <person name="Bodnar A.G."/>
        </authorList>
    </citation>
    <scope>NUCLEOTIDE SEQUENCE</scope>
    <source>
        <strain evidence="10">GMGI-L3</strain>
    </source>
</reference>
<keyword evidence="5 8" id="KW-0812">Transmembrane</keyword>
<dbReference type="GO" id="GO:0022857">
    <property type="term" value="F:transmembrane transporter activity"/>
    <property type="evidence" value="ECO:0007669"/>
    <property type="project" value="InterPro"/>
</dbReference>
<evidence type="ECO:0000256" key="5">
    <source>
        <dbReference type="ARBA" id="ARBA00022692"/>
    </source>
</evidence>
<dbReference type="PANTHER" id="PTHR48021:SF1">
    <property type="entry name" value="GH07001P-RELATED"/>
    <property type="match status" value="1"/>
</dbReference>
<evidence type="ECO:0000256" key="6">
    <source>
        <dbReference type="ARBA" id="ARBA00022989"/>
    </source>
</evidence>
<feature type="transmembrane region" description="Helical" evidence="8">
    <location>
        <begin position="286"/>
        <end position="311"/>
    </location>
</feature>
<dbReference type="EMBL" id="JAHLQT010012106">
    <property type="protein sequence ID" value="KAG7171458.1"/>
    <property type="molecule type" value="Genomic_DNA"/>
</dbReference>
<dbReference type="Proteomes" id="UP000747542">
    <property type="component" value="Unassembled WGS sequence"/>
</dbReference>
<comment type="caution">
    <text evidence="10">The sequence shown here is derived from an EMBL/GenBank/DDBJ whole genome shotgun (WGS) entry which is preliminary data.</text>
</comment>
<evidence type="ECO:0000256" key="1">
    <source>
        <dbReference type="ARBA" id="ARBA00004651"/>
    </source>
</evidence>
<evidence type="ECO:0000256" key="7">
    <source>
        <dbReference type="ARBA" id="ARBA00023136"/>
    </source>
</evidence>
<proteinExistence type="predicted"/>
<dbReference type="FunFam" id="1.20.1250.20:FF:000218">
    <property type="entry name" value="facilitated trehalose transporter Tret1"/>
    <property type="match status" value="1"/>
</dbReference>
<feature type="transmembrane region" description="Helical" evidence="8">
    <location>
        <begin position="12"/>
        <end position="33"/>
    </location>
</feature>
<dbReference type="InterPro" id="IPR005828">
    <property type="entry name" value="MFS_sugar_transport-like"/>
</dbReference>
<dbReference type="InterPro" id="IPR036259">
    <property type="entry name" value="MFS_trans_sf"/>
</dbReference>
<keyword evidence="3" id="KW-1003">Cell membrane</keyword>
<organism evidence="10 11">
    <name type="scientific">Homarus americanus</name>
    <name type="common">American lobster</name>
    <dbReference type="NCBI Taxonomy" id="6706"/>
    <lineage>
        <taxon>Eukaryota</taxon>
        <taxon>Metazoa</taxon>
        <taxon>Ecdysozoa</taxon>
        <taxon>Arthropoda</taxon>
        <taxon>Crustacea</taxon>
        <taxon>Multicrustacea</taxon>
        <taxon>Malacostraca</taxon>
        <taxon>Eumalacostraca</taxon>
        <taxon>Eucarida</taxon>
        <taxon>Decapoda</taxon>
        <taxon>Pleocyemata</taxon>
        <taxon>Astacidea</taxon>
        <taxon>Nephropoidea</taxon>
        <taxon>Nephropidae</taxon>
        <taxon>Homarus</taxon>
    </lineage>
</organism>
<feature type="transmembrane region" description="Helical" evidence="8">
    <location>
        <begin position="352"/>
        <end position="376"/>
    </location>
</feature>
<feature type="transmembrane region" description="Helical" evidence="8">
    <location>
        <begin position="149"/>
        <end position="169"/>
    </location>
</feature>
<dbReference type="PANTHER" id="PTHR48021">
    <property type="match status" value="1"/>
</dbReference>
<keyword evidence="7 8" id="KW-0472">Membrane</keyword>
<keyword evidence="4" id="KW-0762">Sugar transport</keyword>
<keyword evidence="6 8" id="KW-1133">Transmembrane helix</keyword>
<feature type="transmembrane region" description="Helical" evidence="8">
    <location>
        <begin position="251"/>
        <end position="280"/>
    </location>
</feature>
<dbReference type="GO" id="GO:0005886">
    <property type="term" value="C:plasma membrane"/>
    <property type="evidence" value="ECO:0007669"/>
    <property type="project" value="UniProtKB-SubCell"/>
</dbReference>
<name>A0A8J5N1G4_HOMAM</name>
<protein>
    <submittedName>
        <fullName evidence="10">Facilitated trehalose transporter Tret1-like 13</fullName>
    </submittedName>
</protein>
<dbReference type="InterPro" id="IPR050549">
    <property type="entry name" value="MFS_Trehalose_Transporter"/>
</dbReference>
<dbReference type="SUPFAM" id="SSF103473">
    <property type="entry name" value="MFS general substrate transporter"/>
    <property type="match status" value="1"/>
</dbReference>
<sequence length="465" mass="51133">MFINSLTPSIRQMVAAVCAGVLTTAAYTSWGFSAVALPQMNLPESPVNFTPEMAGWFATIPMLLSIPGTALGSVLCERIGPRRLQLVVVPLLAASMLGMVAGSWQVLQDAGVVEEFLLGTLAALFTTPAIVYTYEVCDSHRRGALTSCVDMWVTLGFLLCYLLGCYLPWQTMAWVLPVSTSLPAYCGLLLVPESPLWLARRGRNKEALENMMLLRNSSDEILEELQVVRNSTSKGMTIWKSLQVAKDKPNLLAILFSSLVLMLKEMCGFIVFSIYIVYIFQQAGVGISLCWSSVFVGLTRLVCNLTASLILHKAPRRLLLMAGCSLIFISVTAIGIFFYLQSGGYNVSRLSWLPMTSLLVFMVGYAGGVGPTSWIVAMEVLPGPVRSLGYGISSIVYYITSFAISKSFESVKELIGLHGVFWCYSIGSVLYCLAVVLFVPETLGMSPRVVEEFWHRRAHKKKYHS</sequence>
<dbReference type="Pfam" id="PF00083">
    <property type="entry name" value="Sugar_tr"/>
    <property type="match status" value="1"/>
</dbReference>
<evidence type="ECO:0000256" key="2">
    <source>
        <dbReference type="ARBA" id="ARBA00022448"/>
    </source>
</evidence>
<feature type="transmembrane region" description="Helical" evidence="8">
    <location>
        <begin position="318"/>
        <end position="340"/>
    </location>
</feature>
<keyword evidence="11" id="KW-1185">Reference proteome</keyword>
<feature type="domain" description="Major facilitator superfamily (MFS) profile" evidence="9">
    <location>
        <begin position="1"/>
        <end position="443"/>
    </location>
</feature>
<dbReference type="Gene3D" id="1.20.1250.20">
    <property type="entry name" value="MFS general substrate transporter like domains"/>
    <property type="match status" value="1"/>
</dbReference>
<evidence type="ECO:0000256" key="3">
    <source>
        <dbReference type="ARBA" id="ARBA00022475"/>
    </source>
</evidence>
<evidence type="ECO:0000256" key="4">
    <source>
        <dbReference type="ARBA" id="ARBA00022597"/>
    </source>
</evidence>
<feature type="transmembrane region" description="Helical" evidence="8">
    <location>
        <begin position="86"/>
        <end position="104"/>
    </location>
</feature>
<comment type="subcellular location">
    <subcellularLocation>
        <location evidence="1">Cell membrane</location>
        <topology evidence="1">Multi-pass membrane protein</topology>
    </subcellularLocation>
</comment>